<evidence type="ECO:0000256" key="1">
    <source>
        <dbReference type="SAM" id="Phobius"/>
    </source>
</evidence>
<dbReference type="GO" id="GO:0006508">
    <property type="term" value="P:proteolysis"/>
    <property type="evidence" value="ECO:0007669"/>
    <property type="project" value="UniProtKB-KW"/>
</dbReference>
<feature type="transmembrane region" description="Helical" evidence="1">
    <location>
        <begin position="124"/>
        <end position="144"/>
    </location>
</feature>
<feature type="transmembrane region" description="Helical" evidence="1">
    <location>
        <begin position="165"/>
        <end position="181"/>
    </location>
</feature>
<dbReference type="Proteomes" id="UP000182737">
    <property type="component" value="Unassembled WGS sequence"/>
</dbReference>
<sequence length="228" mass="26473">MKKHTLLSDIAVFLLIFSLFIIPPFFAEMISASKPLFVSWGFPFYKIAIALLGSMLLYFYYENNNGENSVPTVWQKLNVFPVLFTFGMLFAISLLSRFLSELAGSDSVFSDHATSEFIVKPQGALEWFFCLLYFLCAAFFEEVIYRFYFIDELYLLVTRKKEWRFSKILCELLGLVCFAFAHRYMGWIPVLNAALAHIVLRLCYKKSGRLWPCVTSHFVYNVISLILL</sequence>
<keyword evidence="1" id="KW-0472">Membrane</keyword>
<organism evidence="3 4">
    <name type="scientific">Treponema bryantii</name>
    <dbReference type="NCBI Taxonomy" id="163"/>
    <lineage>
        <taxon>Bacteria</taxon>
        <taxon>Pseudomonadati</taxon>
        <taxon>Spirochaetota</taxon>
        <taxon>Spirochaetia</taxon>
        <taxon>Spirochaetales</taxon>
        <taxon>Treponemataceae</taxon>
        <taxon>Treponema</taxon>
    </lineage>
</organism>
<accession>A0A1I3J523</accession>
<keyword evidence="4" id="KW-1185">Reference proteome</keyword>
<reference evidence="4" key="1">
    <citation type="submission" date="2016-10" db="EMBL/GenBank/DDBJ databases">
        <authorList>
            <person name="Varghese N."/>
            <person name="Submissions S."/>
        </authorList>
    </citation>
    <scope>NUCLEOTIDE SEQUENCE [LARGE SCALE GENOMIC DNA]</scope>
    <source>
        <strain evidence="4">XBD1002</strain>
    </source>
</reference>
<evidence type="ECO:0000313" key="4">
    <source>
        <dbReference type="Proteomes" id="UP000182737"/>
    </source>
</evidence>
<dbReference type="OrthoDB" id="360700at2"/>
<dbReference type="GO" id="GO:0080120">
    <property type="term" value="P:CAAX-box protein maturation"/>
    <property type="evidence" value="ECO:0007669"/>
    <property type="project" value="UniProtKB-ARBA"/>
</dbReference>
<dbReference type="InterPro" id="IPR003675">
    <property type="entry name" value="Rce1/LyrA-like_dom"/>
</dbReference>
<keyword evidence="1" id="KW-1133">Transmembrane helix</keyword>
<dbReference type="EMBL" id="FORI01000002">
    <property type="protein sequence ID" value="SFI55411.1"/>
    <property type="molecule type" value="Genomic_DNA"/>
</dbReference>
<keyword evidence="3" id="KW-0378">Hydrolase</keyword>
<protein>
    <submittedName>
        <fullName evidence="3">CAAX protease self-immunity</fullName>
    </submittedName>
</protein>
<dbReference type="Pfam" id="PF02517">
    <property type="entry name" value="Rce1-like"/>
    <property type="match status" value="1"/>
</dbReference>
<dbReference type="GO" id="GO:0004175">
    <property type="term" value="F:endopeptidase activity"/>
    <property type="evidence" value="ECO:0007669"/>
    <property type="project" value="UniProtKB-ARBA"/>
</dbReference>
<proteinExistence type="predicted"/>
<keyword evidence="1" id="KW-0812">Transmembrane</keyword>
<evidence type="ECO:0000259" key="2">
    <source>
        <dbReference type="Pfam" id="PF02517"/>
    </source>
</evidence>
<dbReference type="AlphaFoldDB" id="A0A1I3J523"/>
<feature type="domain" description="CAAX prenyl protease 2/Lysostaphin resistance protein A-like" evidence="2">
    <location>
        <begin position="126"/>
        <end position="223"/>
    </location>
</feature>
<keyword evidence="3" id="KW-0645">Protease</keyword>
<gene>
    <name evidence="3" type="ORF">SAMN04487775_102346</name>
</gene>
<evidence type="ECO:0000313" key="3">
    <source>
        <dbReference type="EMBL" id="SFI55411.1"/>
    </source>
</evidence>
<feature type="transmembrane region" description="Helical" evidence="1">
    <location>
        <begin position="43"/>
        <end position="61"/>
    </location>
</feature>
<name>A0A1I3J523_9SPIR</name>
<feature type="transmembrane region" description="Helical" evidence="1">
    <location>
        <begin position="82"/>
        <end position="100"/>
    </location>
</feature>